<keyword evidence="1" id="KW-0732">Signal</keyword>
<dbReference type="KEGG" id="tzo:THMIRHAT_04840"/>
<evidence type="ECO:0000313" key="2">
    <source>
        <dbReference type="EMBL" id="BBP42738.1"/>
    </source>
</evidence>
<protein>
    <recommendedName>
        <fullName evidence="4">DUF2927 domain-containing protein</fullName>
    </recommendedName>
</protein>
<organism evidence="2 3">
    <name type="scientific">Thiosulfativibrio zosterae</name>
    <dbReference type="NCBI Taxonomy" id="2675053"/>
    <lineage>
        <taxon>Bacteria</taxon>
        <taxon>Pseudomonadati</taxon>
        <taxon>Pseudomonadota</taxon>
        <taxon>Gammaproteobacteria</taxon>
        <taxon>Thiotrichales</taxon>
        <taxon>Piscirickettsiaceae</taxon>
        <taxon>Thiosulfativibrio</taxon>
    </lineage>
</organism>
<proteinExistence type="predicted"/>
<gene>
    <name evidence="2" type="ORF">THMIRHAT_04840</name>
</gene>
<evidence type="ECO:0008006" key="4">
    <source>
        <dbReference type="Google" id="ProtNLM"/>
    </source>
</evidence>
<accession>A0A6F8PKY7</accession>
<feature type="signal peptide" evidence="1">
    <location>
        <begin position="1"/>
        <end position="28"/>
    </location>
</feature>
<dbReference type="RefSeq" id="WP_173290432.1">
    <property type="nucleotide sequence ID" value="NZ_AP021888.1"/>
</dbReference>
<sequence length="269" mass="30353">MALFNSVSLRLAMHLPLSLALFSGICQANALTDWQDPEYIQRAFNEVALKNEYQKTDLRIVKWQVPIIYQLSYEHLQGPIPLIEEMAQVQMNHLASITNHAIKQSHLKDKPNFRIILTKDAYFKTTIEKWAGSKMGYLAKESNCIASFKRNQHHEIIQASVVIPVDHAMSRGLLPACIVEETTQALGLPNDSDWVNPSIANDASKLDYLTGLDYVMLKLLYDPAIKAGMSFSQSQPILKASIQKMLKDQTIQNAYQSVKTGGLYQFQTP</sequence>
<feature type="chain" id="PRO_5026050666" description="DUF2927 domain-containing protein" evidence="1">
    <location>
        <begin position="29"/>
        <end position="269"/>
    </location>
</feature>
<evidence type="ECO:0000313" key="3">
    <source>
        <dbReference type="Proteomes" id="UP000501466"/>
    </source>
</evidence>
<reference evidence="3" key="1">
    <citation type="submission" date="2019-11" db="EMBL/GenBank/DDBJ databases">
        <title>Isolation and characterization of two novel species in the genus Thiomicrorhabdus.</title>
        <authorList>
            <person name="Mochizuki J."/>
            <person name="Kojima H."/>
            <person name="Fukui M."/>
        </authorList>
    </citation>
    <scope>NUCLEOTIDE SEQUENCE [LARGE SCALE GENOMIC DNA]</scope>
    <source>
        <strain evidence="3">AkT22</strain>
    </source>
</reference>
<dbReference type="Proteomes" id="UP000501466">
    <property type="component" value="Chromosome"/>
</dbReference>
<name>A0A6F8PKY7_9GAMM</name>
<dbReference type="Pfam" id="PF11150">
    <property type="entry name" value="DUF2927"/>
    <property type="match status" value="1"/>
</dbReference>
<dbReference type="EMBL" id="AP021888">
    <property type="protein sequence ID" value="BBP42738.1"/>
    <property type="molecule type" value="Genomic_DNA"/>
</dbReference>
<dbReference type="AlphaFoldDB" id="A0A6F8PKY7"/>
<keyword evidence="3" id="KW-1185">Reference proteome</keyword>
<dbReference type="InterPro" id="IPR021323">
    <property type="entry name" value="DUF2927"/>
</dbReference>
<evidence type="ECO:0000256" key="1">
    <source>
        <dbReference type="SAM" id="SignalP"/>
    </source>
</evidence>